<evidence type="ECO:0000313" key="1">
    <source>
        <dbReference type="EMBL" id="RQH05827.1"/>
    </source>
</evidence>
<proteinExistence type="predicted"/>
<protein>
    <submittedName>
        <fullName evidence="1">Uncharacterized protein</fullName>
    </submittedName>
</protein>
<dbReference type="Proteomes" id="UP000272778">
    <property type="component" value="Unassembled WGS sequence"/>
</dbReference>
<sequence>MSEYVRTPGSTKPGLKRAPGNRVRLIDQLIRPLASFDAIAVFIGIGVVTRACVFTPAGNERLAPGSPVYRTTFTRAIHAV</sequence>
<dbReference type="EMBL" id="RQIS01000009">
    <property type="protein sequence ID" value="RQH05827.1"/>
    <property type="molecule type" value="Genomic_DNA"/>
</dbReference>
<dbReference type="AlphaFoldDB" id="A0A3N6NBP4"/>
<organism evidence="1 2">
    <name type="scientific">Paraburkholderia dinghuensis</name>
    <dbReference type="NCBI Taxonomy" id="2305225"/>
    <lineage>
        <taxon>Bacteria</taxon>
        <taxon>Pseudomonadati</taxon>
        <taxon>Pseudomonadota</taxon>
        <taxon>Betaproteobacteria</taxon>
        <taxon>Burkholderiales</taxon>
        <taxon>Burkholderiaceae</taxon>
        <taxon>Paraburkholderia</taxon>
    </lineage>
</organism>
<dbReference type="RefSeq" id="WP_124151755.1">
    <property type="nucleotide sequence ID" value="NZ_RQIS01000009.1"/>
</dbReference>
<name>A0A3N6NBP4_9BURK</name>
<reference evidence="1 2" key="1">
    <citation type="submission" date="2018-11" db="EMBL/GenBank/DDBJ databases">
        <title>Paraburkholderia sp. DHOA04, isolated from soil.</title>
        <authorList>
            <person name="Gao Z.-H."/>
            <person name="Qiu L.-H."/>
            <person name="Fu J.-C."/>
        </authorList>
    </citation>
    <scope>NUCLEOTIDE SEQUENCE [LARGE SCALE GENOMIC DNA]</scope>
    <source>
        <strain evidence="1 2">DHOA04</strain>
    </source>
</reference>
<gene>
    <name evidence="1" type="ORF">D1Y85_14560</name>
</gene>
<evidence type="ECO:0000313" key="2">
    <source>
        <dbReference type="Proteomes" id="UP000272778"/>
    </source>
</evidence>
<keyword evidence="2" id="KW-1185">Reference proteome</keyword>
<accession>A0A3N6NBP4</accession>
<comment type="caution">
    <text evidence="1">The sequence shown here is derived from an EMBL/GenBank/DDBJ whole genome shotgun (WGS) entry which is preliminary data.</text>
</comment>